<dbReference type="Pfam" id="PF19821">
    <property type="entry name" value="Phage_capsid_2"/>
    <property type="match status" value="1"/>
</dbReference>
<dbReference type="InterPro" id="IPR045565">
    <property type="entry name" value="Phage_capsid_2"/>
</dbReference>
<protein>
    <recommendedName>
        <fullName evidence="3">P22 coat protein Gp5</fullName>
    </recommendedName>
</protein>
<gene>
    <name evidence="1" type="ORF">DES53_115146</name>
</gene>
<keyword evidence="2" id="KW-1185">Reference proteome</keyword>
<dbReference type="AlphaFoldDB" id="A0A366H4R5"/>
<comment type="caution">
    <text evidence="1">The sequence shown here is derived from an EMBL/GenBank/DDBJ whole genome shotgun (WGS) entry which is preliminary data.</text>
</comment>
<accession>A0A366H4R5</accession>
<organism evidence="1 2">
    <name type="scientific">Roseimicrobium gellanilyticum</name>
    <dbReference type="NCBI Taxonomy" id="748857"/>
    <lineage>
        <taxon>Bacteria</taxon>
        <taxon>Pseudomonadati</taxon>
        <taxon>Verrucomicrobiota</taxon>
        <taxon>Verrucomicrobiia</taxon>
        <taxon>Verrucomicrobiales</taxon>
        <taxon>Verrucomicrobiaceae</taxon>
        <taxon>Roseimicrobium</taxon>
    </lineage>
</organism>
<dbReference type="EMBL" id="QNRR01000015">
    <property type="protein sequence ID" value="RBP37005.1"/>
    <property type="molecule type" value="Genomic_DNA"/>
</dbReference>
<dbReference type="Proteomes" id="UP000253426">
    <property type="component" value="Unassembled WGS sequence"/>
</dbReference>
<reference evidence="1 2" key="1">
    <citation type="submission" date="2018-06" db="EMBL/GenBank/DDBJ databases">
        <title>Genomic Encyclopedia of Type Strains, Phase IV (KMG-IV): sequencing the most valuable type-strain genomes for metagenomic binning, comparative biology and taxonomic classification.</title>
        <authorList>
            <person name="Goeker M."/>
        </authorList>
    </citation>
    <scope>NUCLEOTIDE SEQUENCE [LARGE SCALE GENOMIC DNA]</scope>
    <source>
        <strain evidence="1 2">DSM 25532</strain>
    </source>
</reference>
<dbReference type="RefSeq" id="WP_147263688.1">
    <property type="nucleotide sequence ID" value="NZ_QNRR01000015.1"/>
</dbReference>
<proteinExistence type="predicted"/>
<evidence type="ECO:0000313" key="2">
    <source>
        <dbReference type="Proteomes" id="UP000253426"/>
    </source>
</evidence>
<evidence type="ECO:0000313" key="1">
    <source>
        <dbReference type="EMBL" id="RBP37005.1"/>
    </source>
</evidence>
<sequence>MSLDITQFYPTEFERNWTHVAQQMDCRLRQAVMPGGNLTGKRKSFNLLNDYEMDEVTTRKGDTPDGDTSGEKYWLYARKFEKVITFDEDDERQLGQIVLPDSDEVRNMAMAYNRKVDDMIIAAFDATRYIGEDGTTTDPFPAGQSIAVDYVPSGAPANSGLTFAKIREAARILNVNEVPESERFFAYGAKQLDDLLAITEATSRDFSDLMALKDGKISYWMGFTWIPTQRLSRNVSTDVRSCFAWHKSAVKLGEGSRNSYIDVRPDKRHAKQIRSVGRLGAVRSENEKVVRVYCDESP</sequence>
<name>A0A366H4R5_9BACT</name>
<evidence type="ECO:0008006" key="3">
    <source>
        <dbReference type="Google" id="ProtNLM"/>
    </source>
</evidence>
<dbReference type="OrthoDB" id="180979at2"/>